<evidence type="ECO:0000313" key="1">
    <source>
        <dbReference type="EMBL" id="RHD84916.1"/>
    </source>
</evidence>
<dbReference type="AlphaFoldDB" id="A0A414HHR8"/>
<name>A0A414HHR8_PHOVU</name>
<accession>A0A414HHR8</accession>
<dbReference type="EMBL" id="QSJM01000004">
    <property type="protein sequence ID" value="RHD84916.1"/>
    <property type="molecule type" value="Genomic_DNA"/>
</dbReference>
<evidence type="ECO:0008006" key="3">
    <source>
        <dbReference type="Google" id="ProtNLM"/>
    </source>
</evidence>
<gene>
    <name evidence="1" type="ORF">DW783_02710</name>
</gene>
<dbReference type="Proteomes" id="UP000283429">
    <property type="component" value="Unassembled WGS sequence"/>
</dbReference>
<evidence type="ECO:0000313" key="2">
    <source>
        <dbReference type="Proteomes" id="UP000283429"/>
    </source>
</evidence>
<sequence length="274" mass="32733">MGIAKEQLYDNQQEAFYESMAERLGITYDEVEEIEPQINENTGNDEAVYGYYLTFKEDAPREILDKIEGLDSNDWYWMDISEVYDEDYDEEQYIHIVKKESPYKDFITSMNETLSLMDIPVKRTEQRYVLYRQIYSSIISIMETYLCERLLKSIDGDERLLRNYILYHKSKTDFNEDDIREARCFLMEKQVYHRLDKVSKIYTATFKFAFPQYGNIERAITTRNDIVHRNGKTTNRQTVIISKKDIKRISEDVKQLISKIEYDVCNPSLPFEEE</sequence>
<dbReference type="RefSeq" id="WP_118170383.1">
    <property type="nucleotide sequence ID" value="NZ_CAXVMQ010000009.1"/>
</dbReference>
<proteinExistence type="predicted"/>
<protein>
    <recommendedName>
        <fullName evidence="3">RiboL-PSP-HEPN domain-containing protein</fullName>
    </recommendedName>
</protein>
<organism evidence="1 2">
    <name type="scientific">Phocaeicola vulgatus</name>
    <name type="common">Bacteroides vulgatus</name>
    <dbReference type="NCBI Taxonomy" id="821"/>
    <lineage>
        <taxon>Bacteria</taxon>
        <taxon>Pseudomonadati</taxon>
        <taxon>Bacteroidota</taxon>
        <taxon>Bacteroidia</taxon>
        <taxon>Bacteroidales</taxon>
        <taxon>Bacteroidaceae</taxon>
        <taxon>Phocaeicola</taxon>
    </lineage>
</organism>
<comment type="caution">
    <text evidence="1">The sequence shown here is derived from an EMBL/GenBank/DDBJ whole genome shotgun (WGS) entry which is preliminary data.</text>
</comment>
<reference evidence="1 2" key="1">
    <citation type="submission" date="2018-08" db="EMBL/GenBank/DDBJ databases">
        <title>A genome reference for cultivated species of the human gut microbiota.</title>
        <authorList>
            <person name="Zou Y."/>
            <person name="Xue W."/>
            <person name="Luo G."/>
        </authorList>
    </citation>
    <scope>NUCLEOTIDE SEQUENCE [LARGE SCALE GENOMIC DNA]</scope>
    <source>
        <strain evidence="1 2">AM30-40</strain>
    </source>
</reference>